<feature type="binding site" evidence="6 7">
    <location>
        <position position="99"/>
    </location>
    <ligand>
        <name>S-adenosyl-L-methionine</name>
        <dbReference type="ChEBI" id="CHEBI:59789"/>
    </ligand>
</feature>
<dbReference type="GO" id="GO:0141102">
    <property type="term" value="F:tRNA (5-carboxymethylaminomethyluridine(34)-2'-O)-methyltransferase activity"/>
    <property type="evidence" value="ECO:0007669"/>
    <property type="project" value="RHEA"/>
</dbReference>
<dbReference type="Gene3D" id="3.40.1280.10">
    <property type="match status" value="1"/>
</dbReference>
<evidence type="ECO:0000256" key="7">
    <source>
        <dbReference type="PIRSR" id="PIRSR029256-1"/>
    </source>
</evidence>
<feature type="binding site" evidence="6 7">
    <location>
        <position position="127"/>
    </location>
    <ligand>
        <name>S-adenosyl-L-methionine</name>
        <dbReference type="ChEBI" id="CHEBI:59789"/>
    </ligand>
</feature>
<dbReference type="PANTHER" id="PTHR42971:SF1">
    <property type="entry name" value="TRNA (CYTIDINE(34)-2'-O)-METHYLTRANSFERASE"/>
    <property type="match status" value="1"/>
</dbReference>
<comment type="function">
    <text evidence="6">Methylates the ribose at the nucleotide 34 wobble position in the two leucyl isoacceptors tRNA(Leu)(CmAA) and tRNA(Leu)(cmnm5UmAA). Catalyzes the methyl transfer from S-adenosyl-L-methionine to the 2'-OH of the wobble nucleotide.</text>
</comment>
<dbReference type="InterPro" id="IPR001537">
    <property type="entry name" value="SpoU_MeTrfase"/>
</dbReference>
<sequence length="153" mass="16797">MMRIALYQPDIAGNVGTILRTAACFGVGVDIIEPCGFAFSDRALKRAGMDYAQMAPPIRHDDWHAFLQARQERLVLLTTSGDISLPEMDFQKEDILLFGSESAGAPDFVHQAAARQVRIPLLSQFRSLNIAVSAGIALAEALRQTKGFVHEVR</sequence>
<dbReference type="GO" id="GO:0002130">
    <property type="term" value="P:wobble position ribose methylation"/>
    <property type="evidence" value="ECO:0007669"/>
    <property type="project" value="TreeGrafter"/>
</dbReference>
<dbReference type="GO" id="GO:0003723">
    <property type="term" value="F:RNA binding"/>
    <property type="evidence" value="ECO:0007669"/>
    <property type="project" value="InterPro"/>
</dbReference>
<evidence type="ECO:0000259" key="8">
    <source>
        <dbReference type="Pfam" id="PF00588"/>
    </source>
</evidence>
<keyword evidence="5 6" id="KW-0819">tRNA processing</keyword>
<comment type="catalytic activity">
    <reaction evidence="6">
        <text>5-carboxymethylaminomethyluridine(34) in tRNA(Leu) + S-adenosyl-L-methionine = 5-carboxymethylaminomethyl-2'-O-methyluridine(34) in tRNA(Leu) + S-adenosyl-L-homocysteine + H(+)</text>
        <dbReference type="Rhea" id="RHEA:43088"/>
        <dbReference type="Rhea" id="RHEA-COMP:10333"/>
        <dbReference type="Rhea" id="RHEA-COMP:10334"/>
        <dbReference type="ChEBI" id="CHEBI:15378"/>
        <dbReference type="ChEBI" id="CHEBI:57856"/>
        <dbReference type="ChEBI" id="CHEBI:59789"/>
        <dbReference type="ChEBI" id="CHEBI:74508"/>
        <dbReference type="ChEBI" id="CHEBI:74511"/>
        <dbReference type="EC" id="2.1.1.207"/>
    </reaction>
</comment>
<keyword evidence="4 6" id="KW-0949">S-adenosyl-L-methionine</keyword>
<dbReference type="InterPro" id="IPR029028">
    <property type="entry name" value="Alpha/beta_knot_MTases"/>
</dbReference>
<gene>
    <name evidence="6" type="primary">trmL</name>
    <name evidence="9" type="ordered locus">Zymop_0318</name>
</gene>
<proteinExistence type="inferred from homology"/>
<evidence type="ECO:0000256" key="1">
    <source>
        <dbReference type="ARBA" id="ARBA00022490"/>
    </source>
</evidence>
<comment type="subcellular location">
    <subcellularLocation>
        <location evidence="6">Cytoplasm</location>
    </subcellularLocation>
</comment>
<evidence type="ECO:0000313" key="9">
    <source>
        <dbReference type="EMBL" id="AEI37221.1"/>
    </source>
</evidence>
<feature type="binding site" evidence="6 7">
    <location>
        <position position="77"/>
    </location>
    <ligand>
        <name>S-adenosyl-L-methionine</name>
        <dbReference type="ChEBI" id="CHEBI:59789"/>
    </ligand>
</feature>
<comment type="subunit">
    <text evidence="6">Homodimer.</text>
</comment>
<dbReference type="PANTHER" id="PTHR42971">
    <property type="entry name" value="TRNA (CYTIDINE(34)-2'-O)-METHYLTRANSFERASE"/>
    <property type="match status" value="1"/>
</dbReference>
<dbReference type="InterPro" id="IPR029026">
    <property type="entry name" value="tRNA_m1G_MTases_N"/>
</dbReference>
<dbReference type="HAMAP" id="MF_01885">
    <property type="entry name" value="tRNA_methyltr_TrmL"/>
    <property type="match status" value="1"/>
</dbReference>
<evidence type="ECO:0000256" key="4">
    <source>
        <dbReference type="ARBA" id="ARBA00022691"/>
    </source>
</evidence>
<comment type="similarity">
    <text evidence="6">Belongs to the class IV-like SAM-binding methyltransferase superfamily. RNA methyltransferase TrmH family. TrmL subfamily.</text>
</comment>
<dbReference type="eggNOG" id="COG0219">
    <property type="taxonomic scope" value="Bacteria"/>
</dbReference>
<dbReference type="SUPFAM" id="SSF75217">
    <property type="entry name" value="alpha/beta knot"/>
    <property type="match status" value="1"/>
</dbReference>
<keyword evidence="3 6" id="KW-0808">Transferase</keyword>
<dbReference type="HOGENOM" id="CLU_110125_2_0_5"/>
<comment type="catalytic activity">
    <reaction evidence="6">
        <text>cytidine(34) in tRNA + S-adenosyl-L-methionine = 2'-O-methylcytidine(34) in tRNA + S-adenosyl-L-homocysteine + H(+)</text>
        <dbReference type="Rhea" id="RHEA:43084"/>
        <dbReference type="Rhea" id="RHEA-COMP:10331"/>
        <dbReference type="Rhea" id="RHEA-COMP:10332"/>
        <dbReference type="ChEBI" id="CHEBI:15378"/>
        <dbReference type="ChEBI" id="CHEBI:57856"/>
        <dbReference type="ChEBI" id="CHEBI:59789"/>
        <dbReference type="ChEBI" id="CHEBI:74495"/>
        <dbReference type="ChEBI" id="CHEBI:82748"/>
        <dbReference type="EC" id="2.1.1.207"/>
    </reaction>
</comment>
<evidence type="ECO:0000313" key="10">
    <source>
        <dbReference type="Proteomes" id="UP000000491"/>
    </source>
</evidence>
<dbReference type="KEGG" id="zmp:Zymop_0318"/>
<dbReference type="PATRIC" id="fig|579138.3.peg.335"/>
<evidence type="ECO:0000256" key="6">
    <source>
        <dbReference type="HAMAP-Rule" id="MF_01885"/>
    </source>
</evidence>
<dbReference type="InterPro" id="IPR016914">
    <property type="entry name" value="TrmL"/>
</dbReference>
<dbReference type="GO" id="GO:0005737">
    <property type="term" value="C:cytoplasm"/>
    <property type="evidence" value="ECO:0007669"/>
    <property type="project" value="UniProtKB-SubCell"/>
</dbReference>
<dbReference type="EC" id="2.1.1.207" evidence="6"/>
<dbReference type="STRING" id="579138.Zymop_0318"/>
<evidence type="ECO:0000256" key="5">
    <source>
        <dbReference type="ARBA" id="ARBA00022694"/>
    </source>
</evidence>
<keyword evidence="2 6" id="KW-0489">Methyltransferase</keyword>
<dbReference type="EMBL" id="CP002865">
    <property type="protein sequence ID" value="AEI37221.1"/>
    <property type="molecule type" value="Genomic_DNA"/>
</dbReference>
<dbReference type="GO" id="GO:0141098">
    <property type="term" value="F:tRNA (cytidine(34)-2'-O)-methyltransferase activity"/>
    <property type="evidence" value="ECO:0007669"/>
    <property type="project" value="RHEA"/>
</dbReference>
<reference evidence="9 10" key="1">
    <citation type="journal article" date="2011" name="J. Bacteriol.">
        <title>Genome sequence of the ethanol-producing Zymomonas mobilis subsp. pomaceae lectotype strain ATCC 29192.</title>
        <authorList>
            <person name="Kouvelis V.N."/>
            <person name="Davenport K.W."/>
            <person name="Brettin T.S."/>
            <person name="Bruce D."/>
            <person name="Detter C."/>
            <person name="Han C.S."/>
            <person name="Nolan M."/>
            <person name="Tapia R."/>
            <person name="Damoulaki A."/>
            <person name="Kyrpides N.C."/>
            <person name="Typas M.A."/>
            <person name="Pappas K.M."/>
        </authorList>
    </citation>
    <scope>NUCLEOTIDE SEQUENCE [LARGE SCALE GENOMIC DNA]</scope>
    <source>
        <strain evidence="10">ATCC 29192 / DSM 22645 / JCM 10191 / CCUG 17912 / NBRC 13757 / NCIMB 11200 / NRRL B-4491 / Barker I</strain>
    </source>
</reference>
<name>F8EUK5_ZYMMT</name>
<dbReference type="PIRSF" id="PIRSF029256">
    <property type="entry name" value="SpoU_TrmH_prd"/>
    <property type="match status" value="1"/>
</dbReference>
<dbReference type="CDD" id="cd18094">
    <property type="entry name" value="SpoU-like_TrmL"/>
    <property type="match status" value="1"/>
</dbReference>
<dbReference type="Proteomes" id="UP000000491">
    <property type="component" value="Chromosome"/>
</dbReference>
<feature type="domain" description="tRNA/rRNA methyltransferase SpoU type" evidence="8">
    <location>
        <begin position="2"/>
        <end position="138"/>
    </location>
</feature>
<protein>
    <recommendedName>
        <fullName evidence="6">tRNA (cytidine(34)-2'-O)-methyltransferase</fullName>
        <ecNumber evidence="6">2.1.1.207</ecNumber>
    </recommendedName>
    <alternativeName>
        <fullName evidence="6">tRNA (cytidine/uridine-2'-O-)-methyltransferase TrmL</fullName>
    </alternativeName>
</protein>
<organism evidence="9 10">
    <name type="scientific">Zymomonas mobilis subsp. pomaceae (strain ATCC 29192 / DSM 22645 / JCM 10191 / CCUG 17912 / NBRC 13757 / NCIMB 11200 / NRRL B-4491 / Barker I)</name>
    <dbReference type="NCBI Taxonomy" id="579138"/>
    <lineage>
        <taxon>Bacteria</taxon>
        <taxon>Pseudomonadati</taxon>
        <taxon>Pseudomonadota</taxon>
        <taxon>Alphaproteobacteria</taxon>
        <taxon>Sphingomonadales</taxon>
        <taxon>Zymomonadaceae</taxon>
        <taxon>Zymomonas</taxon>
    </lineage>
</organism>
<evidence type="ECO:0000256" key="2">
    <source>
        <dbReference type="ARBA" id="ARBA00022603"/>
    </source>
</evidence>
<dbReference type="Pfam" id="PF00588">
    <property type="entry name" value="SpoU_methylase"/>
    <property type="match status" value="1"/>
</dbReference>
<evidence type="ECO:0000256" key="3">
    <source>
        <dbReference type="ARBA" id="ARBA00022679"/>
    </source>
</evidence>
<keyword evidence="1 6" id="KW-0963">Cytoplasm</keyword>
<dbReference type="AlphaFoldDB" id="F8EUK5"/>
<feature type="binding site" evidence="6 7">
    <location>
        <position position="119"/>
    </location>
    <ligand>
        <name>S-adenosyl-L-methionine</name>
        <dbReference type="ChEBI" id="CHEBI:59789"/>
    </ligand>
</feature>
<accession>F8EUK5</accession>